<feature type="region of interest" description="Disordered" evidence="1">
    <location>
        <begin position="1"/>
        <end position="39"/>
    </location>
</feature>
<proteinExistence type="predicted"/>
<comment type="caution">
    <text evidence="2">The sequence shown here is derived from an EMBL/GenBank/DDBJ whole genome shotgun (WGS) entry which is preliminary data.</text>
</comment>
<gene>
    <name evidence="2" type="ORF">JOC77_004109</name>
</gene>
<dbReference type="Proteomes" id="UP000823486">
    <property type="component" value="Unassembled WGS sequence"/>
</dbReference>
<protein>
    <recommendedName>
        <fullName evidence="4">Spore protein</fullName>
    </recommendedName>
</protein>
<name>A0ABS2QPI1_9BACI</name>
<evidence type="ECO:0000256" key="1">
    <source>
        <dbReference type="SAM" id="MobiDB-lite"/>
    </source>
</evidence>
<keyword evidence="3" id="KW-1185">Reference proteome</keyword>
<evidence type="ECO:0000313" key="2">
    <source>
        <dbReference type="EMBL" id="MBM7694634.1"/>
    </source>
</evidence>
<evidence type="ECO:0008006" key="4">
    <source>
        <dbReference type="Google" id="ProtNLM"/>
    </source>
</evidence>
<reference evidence="2 3" key="1">
    <citation type="submission" date="2021-01" db="EMBL/GenBank/DDBJ databases">
        <title>Genomic Encyclopedia of Type Strains, Phase IV (KMG-IV): sequencing the most valuable type-strain genomes for metagenomic binning, comparative biology and taxonomic classification.</title>
        <authorList>
            <person name="Goeker M."/>
        </authorList>
    </citation>
    <scope>NUCLEOTIDE SEQUENCE [LARGE SCALE GENOMIC DNA]</scope>
    <source>
        <strain evidence="2 3">DSM 105482</strain>
    </source>
</reference>
<feature type="compositionally biased region" description="Pro residues" evidence="1">
    <location>
        <begin position="17"/>
        <end position="31"/>
    </location>
</feature>
<evidence type="ECO:0000313" key="3">
    <source>
        <dbReference type="Proteomes" id="UP000823486"/>
    </source>
</evidence>
<sequence length="39" mass="4234">MNNKDFKQAKIKKGGINPPPKKPRPPAPPPANGEKKEGQ</sequence>
<dbReference type="EMBL" id="JAFBFI010000030">
    <property type="protein sequence ID" value="MBM7694634.1"/>
    <property type="molecule type" value="Genomic_DNA"/>
</dbReference>
<accession>A0ABS2QPI1</accession>
<organism evidence="2 3">
    <name type="scientific">Peribacillus deserti</name>
    <dbReference type="NCBI Taxonomy" id="673318"/>
    <lineage>
        <taxon>Bacteria</taxon>
        <taxon>Bacillati</taxon>
        <taxon>Bacillota</taxon>
        <taxon>Bacilli</taxon>
        <taxon>Bacillales</taxon>
        <taxon>Bacillaceae</taxon>
        <taxon>Peribacillus</taxon>
    </lineage>
</organism>